<dbReference type="RefSeq" id="WP_369000595.1">
    <property type="nucleotide sequence ID" value="NZ_CP158487.1"/>
</dbReference>
<organism evidence="1">
    <name type="scientific">Candidatus Nanosynbacter sp. TM7-074</name>
    <dbReference type="NCBI Taxonomy" id="3158573"/>
    <lineage>
        <taxon>Bacteria</taxon>
        <taxon>Candidatus Saccharimonadota</taxon>
        <taxon>Candidatus Saccharimonadia</taxon>
        <taxon>Candidatus Nanosynbacterales</taxon>
        <taxon>Candidatus Nanosynbacteraceae</taxon>
        <taxon>Candidatus Nanosynbacter</taxon>
    </lineage>
</organism>
<dbReference type="EMBL" id="CP158487">
    <property type="protein sequence ID" value="XDN89335.1"/>
    <property type="molecule type" value="Genomic_DNA"/>
</dbReference>
<proteinExistence type="predicted"/>
<gene>
    <name evidence="1" type="ORF">TM074_01320</name>
</gene>
<name>A0AB39JCV4_9BACT</name>
<evidence type="ECO:0000313" key="1">
    <source>
        <dbReference type="EMBL" id="XDN89335.1"/>
    </source>
</evidence>
<accession>A0AB39JCV4</accession>
<sequence>MSTFITPEVKAAREEFVRQEERRKSEIRRAQVKAFLKAIKDICKDVEERVTSEYENTGAPPSSVRVVCKELTTAVASSEQCSKALLSALKELEEHTSSLRLEAFEPTIYNPSGHSYVVVNFSWK</sequence>
<dbReference type="AlphaFoldDB" id="A0AB39JCV4"/>
<protein>
    <submittedName>
        <fullName evidence="1">Uncharacterized protein</fullName>
    </submittedName>
</protein>
<reference evidence="1" key="1">
    <citation type="submission" date="2024-06" db="EMBL/GenBank/DDBJ databases">
        <authorList>
            <person name="Atkinson C."/>
            <person name="McLean J."/>
            <person name="Gallagher L."/>
            <person name="Bor B."/>
            <person name="Mougous J."/>
        </authorList>
    </citation>
    <scope>NUCLEOTIDE SEQUENCE</scope>
    <source>
        <strain evidence="1">TM7-074</strain>
    </source>
</reference>